<protein>
    <submittedName>
        <fullName evidence="1">Uncharacterized protein</fullName>
    </submittedName>
</protein>
<keyword evidence="2" id="KW-1185">Reference proteome</keyword>
<evidence type="ECO:0000313" key="1">
    <source>
        <dbReference type="EMBL" id="GME26662.1"/>
    </source>
</evidence>
<sequence length="118" mass="13554">MLMPYSLHFAVANISHTLSEQQHGIDFVKFMEPTQSQRLVNYRVATHVLVHQVHLFIPPHYRKAVHTRKRYAIQAEADVDEALSLSVSTLLDLDVKHLERPKQYGVLGREGGRREARG</sequence>
<dbReference type="Proteomes" id="UP001165186">
    <property type="component" value="Unassembled WGS sequence"/>
</dbReference>
<evidence type="ECO:0000313" key="2">
    <source>
        <dbReference type="Proteomes" id="UP001165186"/>
    </source>
</evidence>
<organism evidence="1 2">
    <name type="scientific">Neofusicoccum parvum</name>
    <dbReference type="NCBI Taxonomy" id="310453"/>
    <lineage>
        <taxon>Eukaryota</taxon>
        <taxon>Fungi</taxon>
        <taxon>Dikarya</taxon>
        <taxon>Ascomycota</taxon>
        <taxon>Pezizomycotina</taxon>
        <taxon>Dothideomycetes</taxon>
        <taxon>Dothideomycetes incertae sedis</taxon>
        <taxon>Botryosphaeriales</taxon>
        <taxon>Botryosphaeriaceae</taxon>
        <taxon>Neofusicoccum</taxon>
    </lineage>
</organism>
<gene>
    <name evidence="1" type="primary">g9959</name>
    <name evidence="1" type="ORF">NpPPO83_00009959</name>
</gene>
<comment type="caution">
    <text evidence="1">The sequence shown here is derived from an EMBL/GenBank/DDBJ whole genome shotgun (WGS) entry which is preliminary data.</text>
</comment>
<dbReference type="EMBL" id="BSXG01000030">
    <property type="protein sequence ID" value="GME26662.1"/>
    <property type="molecule type" value="Genomic_DNA"/>
</dbReference>
<reference evidence="1" key="1">
    <citation type="submission" date="2024-09" db="EMBL/GenBank/DDBJ databases">
        <title>Draft Genome Sequences of Neofusicoccum parvum.</title>
        <authorList>
            <person name="Ashida A."/>
            <person name="Camagna M."/>
            <person name="Tanaka A."/>
            <person name="Takemoto D."/>
        </authorList>
    </citation>
    <scope>NUCLEOTIDE SEQUENCE</scope>
    <source>
        <strain evidence="1">PPO83</strain>
    </source>
</reference>
<proteinExistence type="predicted"/>
<name>A0ACB5S1J6_9PEZI</name>
<accession>A0ACB5S1J6</accession>